<organism evidence="1 2">
    <name type="scientific">Mycolicibacterium agri</name>
    <name type="common">Mycobacterium agri</name>
    <dbReference type="NCBI Taxonomy" id="36811"/>
    <lineage>
        <taxon>Bacteria</taxon>
        <taxon>Bacillati</taxon>
        <taxon>Actinomycetota</taxon>
        <taxon>Actinomycetes</taxon>
        <taxon>Mycobacteriales</taxon>
        <taxon>Mycobacteriaceae</taxon>
        <taxon>Mycolicibacterium</taxon>
    </lineage>
</organism>
<dbReference type="InterPro" id="IPR029063">
    <property type="entry name" value="SAM-dependent_MTases_sf"/>
</dbReference>
<evidence type="ECO:0000313" key="1">
    <source>
        <dbReference type="EMBL" id="GFG55433.1"/>
    </source>
</evidence>
<dbReference type="RefSeq" id="WP_234816115.1">
    <property type="nucleotide sequence ID" value="NZ_BLKS01000004.1"/>
</dbReference>
<evidence type="ECO:0008006" key="3">
    <source>
        <dbReference type="Google" id="ProtNLM"/>
    </source>
</evidence>
<dbReference type="AlphaFoldDB" id="A0A7I9WCG8"/>
<reference evidence="1 2" key="1">
    <citation type="journal article" date="2019" name="Emerg. Microbes Infect.">
        <title>Comprehensive subspecies identification of 175 nontuberculous mycobacteria species based on 7547 genomic profiles.</title>
        <authorList>
            <person name="Matsumoto Y."/>
            <person name="Kinjo T."/>
            <person name="Motooka D."/>
            <person name="Nabeya D."/>
            <person name="Jung N."/>
            <person name="Uechi K."/>
            <person name="Horii T."/>
            <person name="Iida T."/>
            <person name="Fujita J."/>
            <person name="Nakamura S."/>
        </authorList>
    </citation>
    <scope>NUCLEOTIDE SEQUENCE [LARGE SCALE GENOMIC DNA]</scope>
    <source>
        <strain evidence="1 2">JCM 6377</strain>
    </source>
</reference>
<dbReference type="Proteomes" id="UP000465302">
    <property type="component" value="Unassembled WGS sequence"/>
</dbReference>
<protein>
    <recommendedName>
        <fullName evidence="3">Methyltransferase domain-containing protein</fullName>
    </recommendedName>
</protein>
<accession>A0A7I9WCG8</accession>
<comment type="caution">
    <text evidence="1">The sequence shown here is derived from an EMBL/GenBank/DDBJ whole genome shotgun (WGS) entry which is preliminary data.</text>
</comment>
<gene>
    <name evidence="1" type="ORF">MAGR_68740</name>
</gene>
<evidence type="ECO:0000313" key="2">
    <source>
        <dbReference type="Proteomes" id="UP000465302"/>
    </source>
</evidence>
<sequence length="104" mass="11041">MKKAAIRRSYTEIADVYILKFGSVADVDPEDLAFLKRNLGDCDGAVLDAGCGPGHLTAYLSNLGLSARGISTLCRASSTVRGHSGRESTFRSVRCAASMSPTTR</sequence>
<dbReference type="EMBL" id="BLKS01000004">
    <property type="protein sequence ID" value="GFG55433.1"/>
    <property type="molecule type" value="Genomic_DNA"/>
</dbReference>
<dbReference type="Gene3D" id="3.40.50.150">
    <property type="entry name" value="Vaccinia Virus protein VP39"/>
    <property type="match status" value="1"/>
</dbReference>
<dbReference type="SUPFAM" id="SSF53335">
    <property type="entry name" value="S-adenosyl-L-methionine-dependent methyltransferases"/>
    <property type="match status" value="1"/>
</dbReference>
<proteinExistence type="predicted"/>
<name>A0A7I9WCG8_MYCAG</name>